<gene>
    <name evidence="2" type="ORF">H310_12233</name>
</gene>
<accession>A0A024TIN2</accession>
<reference evidence="2" key="1">
    <citation type="submission" date="2013-12" db="EMBL/GenBank/DDBJ databases">
        <title>The Genome Sequence of Aphanomyces invadans NJM9701.</title>
        <authorList>
            <consortium name="The Broad Institute Genomics Platform"/>
            <person name="Russ C."/>
            <person name="Tyler B."/>
            <person name="van West P."/>
            <person name="Dieguez-Uribeondo J."/>
            <person name="Young S.K."/>
            <person name="Zeng Q."/>
            <person name="Gargeya S."/>
            <person name="Fitzgerald M."/>
            <person name="Abouelleil A."/>
            <person name="Alvarado L."/>
            <person name="Chapman S.B."/>
            <person name="Gainer-Dewar J."/>
            <person name="Goldberg J."/>
            <person name="Griggs A."/>
            <person name="Gujja S."/>
            <person name="Hansen M."/>
            <person name="Howarth C."/>
            <person name="Imamovic A."/>
            <person name="Ireland A."/>
            <person name="Larimer J."/>
            <person name="McCowan C."/>
            <person name="Murphy C."/>
            <person name="Pearson M."/>
            <person name="Poon T.W."/>
            <person name="Priest M."/>
            <person name="Roberts A."/>
            <person name="Saif S."/>
            <person name="Shea T."/>
            <person name="Sykes S."/>
            <person name="Wortman J."/>
            <person name="Nusbaum C."/>
            <person name="Birren B."/>
        </authorList>
    </citation>
    <scope>NUCLEOTIDE SEQUENCE [LARGE SCALE GENOMIC DNA]</scope>
    <source>
        <strain evidence="2">NJM9701</strain>
    </source>
</reference>
<protein>
    <submittedName>
        <fullName evidence="2">Uncharacterized protein</fullName>
    </submittedName>
</protein>
<dbReference type="EMBL" id="KI913988">
    <property type="protein sequence ID" value="ETV93888.1"/>
    <property type="molecule type" value="Genomic_DNA"/>
</dbReference>
<dbReference type="VEuPathDB" id="FungiDB:H310_12233"/>
<dbReference type="AlphaFoldDB" id="A0A024TIN2"/>
<feature type="region of interest" description="Disordered" evidence="1">
    <location>
        <begin position="56"/>
        <end position="76"/>
    </location>
</feature>
<organism evidence="2">
    <name type="scientific">Aphanomyces invadans</name>
    <dbReference type="NCBI Taxonomy" id="157072"/>
    <lineage>
        <taxon>Eukaryota</taxon>
        <taxon>Sar</taxon>
        <taxon>Stramenopiles</taxon>
        <taxon>Oomycota</taxon>
        <taxon>Saprolegniomycetes</taxon>
        <taxon>Saprolegniales</taxon>
        <taxon>Verrucalvaceae</taxon>
        <taxon>Aphanomyces</taxon>
    </lineage>
</organism>
<sequence>MLPLFEKSVAIQPLYLAHGQPHHGGFVADEQASDLEEYRRFQREENPDLPYDELEAFAPSTSSTQKCPQLAQHTGR</sequence>
<dbReference type="RefSeq" id="XP_008877448.1">
    <property type="nucleotide sequence ID" value="XM_008879226.1"/>
</dbReference>
<dbReference type="GeneID" id="20089283"/>
<name>A0A024TIN2_9STRA</name>
<proteinExistence type="predicted"/>
<evidence type="ECO:0000313" key="2">
    <source>
        <dbReference type="EMBL" id="ETV93888.1"/>
    </source>
</evidence>
<evidence type="ECO:0000256" key="1">
    <source>
        <dbReference type="SAM" id="MobiDB-lite"/>
    </source>
</evidence>